<evidence type="ECO:0000256" key="6">
    <source>
        <dbReference type="ARBA" id="ARBA00023049"/>
    </source>
</evidence>
<protein>
    <submittedName>
        <fullName evidence="9">Putative metalloendopeptidase protein</fullName>
    </submittedName>
</protein>
<dbReference type="EMBL" id="GU131347">
    <property type="protein sequence ID" value="ACZ80635.1"/>
    <property type="molecule type" value="Genomic_DNA"/>
</dbReference>
<evidence type="ECO:0000259" key="8">
    <source>
        <dbReference type="Pfam" id="PF01435"/>
    </source>
</evidence>
<keyword evidence="7" id="KW-0472">Membrane</keyword>
<keyword evidence="5" id="KW-0862">Zinc</keyword>
<keyword evidence="4" id="KW-0378">Hydrolase</keyword>
<evidence type="ECO:0000256" key="4">
    <source>
        <dbReference type="ARBA" id="ARBA00022801"/>
    </source>
</evidence>
<sequence length="673" mass="74990">MARHVSTRCCDLKEKSRAIDRYSTPTSCALPQSLSARLSRSIGNSSTASPTLRRYPGLRRFFHATAKRDAIPLIPAGFAVVKTCKGATLLTVATAFSRIVISFFPIGTLAAFRMARTGKWLESDAVRPSIGPESEEFYKMWCKGETPIRLTLEEANQLIDSDPDESGGLALEDNRIAYPVPMPPSKFTPSSGNTRSYSPKAFLEHNNSRKRVAYWIRRAYFIIPPLPPAAESYYEKLGAKEKEEVDSLRRYWAGLKRFKDCFKGGRWLVGIIFGLPFALILGVYLAGLERVPLTGRWRLILLTPEEEDAISTSLSGGNWYRSVINLLTMPEQPAPPILSTEDWRWRWVQGVLSRLETAALIECQYVRSEQKPSLVTGPCLSLPPPTYHPFKPRPRASSLLHSVLPGGDPSTGREHLEIGPPYNLMLLQKDEQNAFSYGFGGKKAGGIVVYTGLLDDILRHNPNFSQPTPEETPRQSLFSSIFASRPSSSSLHLQPTAEEELHLACVLAHEMGHLLLSHHLETLSQQQVLWPSVLGLGMDFARALIWPFTFFLGPTVNDALAKVGKTSTEELSEKYGEIGFQCKHEYEADLAGLRILARAGYEPRAALDHFQRSVLGLQEIQSSDKADAGLTGTVFKLWARATHPTAEQRTNAIKQELDRWQEEADLKGKSSKP</sequence>
<dbReference type="GO" id="GO:0004222">
    <property type="term" value="F:metalloendopeptidase activity"/>
    <property type="evidence" value="ECO:0007669"/>
    <property type="project" value="InterPro"/>
</dbReference>
<dbReference type="PANTHER" id="PTHR22726:SF18">
    <property type="entry name" value="PEPTIDASE M48 DOMAIN-CONTAINING PROTEIN"/>
    <property type="match status" value="1"/>
</dbReference>
<proteinExistence type="predicted"/>
<dbReference type="VEuPathDB" id="FungiDB:L203_05978"/>
<dbReference type="VEuPathDB" id="FungiDB:L204_00507"/>
<dbReference type="Pfam" id="PF01435">
    <property type="entry name" value="Peptidase_M48"/>
    <property type="match status" value="1"/>
</dbReference>
<name>D2JWT2_9TREE</name>
<organism evidence="9">
    <name type="scientific">Cryptococcus depauperatus</name>
    <dbReference type="NCBI Taxonomy" id="5208"/>
    <lineage>
        <taxon>Eukaryota</taxon>
        <taxon>Fungi</taxon>
        <taxon>Dikarya</taxon>
        <taxon>Basidiomycota</taxon>
        <taxon>Agaricomycotina</taxon>
        <taxon>Tremellomycetes</taxon>
        <taxon>Tremellales</taxon>
        <taxon>Cryptococcaceae</taxon>
        <taxon>Cryptococcus</taxon>
    </lineage>
</organism>
<dbReference type="AlphaFoldDB" id="D2JWT2"/>
<evidence type="ECO:0000256" key="1">
    <source>
        <dbReference type="ARBA" id="ARBA00001947"/>
    </source>
</evidence>
<evidence type="ECO:0000313" key="9">
    <source>
        <dbReference type="EMBL" id="ACZ80635.1"/>
    </source>
</evidence>
<dbReference type="InterPro" id="IPR001915">
    <property type="entry name" value="Peptidase_M48"/>
</dbReference>
<comment type="cofactor">
    <cofactor evidence="1">
        <name>Zn(2+)</name>
        <dbReference type="ChEBI" id="CHEBI:29105"/>
    </cofactor>
</comment>
<dbReference type="GO" id="GO:0005743">
    <property type="term" value="C:mitochondrial inner membrane"/>
    <property type="evidence" value="ECO:0007669"/>
    <property type="project" value="TreeGrafter"/>
</dbReference>
<evidence type="ECO:0000256" key="7">
    <source>
        <dbReference type="SAM" id="Phobius"/>
    </source>
</evidence>
<keyword evidence="7" id="KW-1133">Transmembrane helix</keyword>
<dbReference type="GO" id="GO:0006515">
    <property type="term" value="P:protein quality control for misfolded or incompletely synthesized proteins"/>
    <property type="evidence" value="ECO:0007669"/>
    <property type="project" value="TreeGrafter"/>
</dbReference>
<keyword evidence="3" id="KW-0479">Metal-binding</keyword>
<accession>D2JWT2</accession>
<keyword evidence="2" id="KW-0645">Protease</keyword>
<evidence type="ECO:0000256" key="5">
    <source>
        <dbReference type="ARBA" id="ARBA00022833"/>
    </source>
</evidence>
<reference evidence="9" key="1">
    <citation type="journal article" date="2010" name="PLoS ONE">
        <title>Morphological and genomic characterization of Filobasidiella depauperata: a homothallic sibling species of the pathogenic cryptococcus species complex.</title>
        <authorList>
            <person name="Rodriguez-Carres M."/>
            <person name="Findley K."/>
            <person name="Sun S."/>
            <person name="Dietrich F.S."/>
            <person name="Heitman J."/>
        </authorList>
    </citation>
    <scope>NUCLEOTIDE SEQUENCE</scope>
    <source>
        <strain evidence="9">CBS7855</strain>
    </source>
</reference>
<dbReference type="GO" id="GO:0046872">
    <property type="term" value="F:metal ion binding"/>
    <property type="evidence" value="ECO:0007669"/>
    <property type="project" value="UniProtKB-KW"/>
</dbReference>
<evidence type="ECO:0000256" key="2">
    <source>
        <dbReference type="ARBA" id="ARBA00022670"/>
    </source>
</evidence>
<dbReference type="GO" id="GO:0034982">
    <property type="term" value="P:mitochondrial protein processing"/>
    <property type="evidence" value="ECO:0007669"/>
    <property type="project" value="TreeGrafter"/>
</dbReference>
<dbReference type="PANTHER" id="PTHR22726">
    <property type="entry name" value="METALLOENDOPEPTIDASE OMA1"/>
    <property type="match status" value="1"/>
</dbReference>
<evidence type="ECO:0000256" key="3">
    <source>
        <dbReference type="ARBA" id="ARBA00022723"/>
    </source>
</evidence>
<dbReference type="InterPro" id="IPR051156">
    <property type="entry name" value="Mito/Outer_Membr_Metalloprot"/>
</dbReference>
<feature type="domain" description="Peptidase M48" evidence="8">
    <location>
        <begin position="420"/>
        <end position="655"/>
    </location>
</feature>
<keyword evidence="6" id="KW-0482">Metalloprotease</keyword>
<keyword evidence="7" id="KW-0812">Transmembrane</keyword>
<feature type="transmembrane region" description="Helical" evidence="7">
    <location>
        <begin position="267"/>
        <end position="288"/>
    </location>
</feature>